<dbReference type="InterPro" id="IPR027417">
    <property type="entry name" value="P-loop_NTPase"/>
</dbReference>
<dbReference type="InterPro" id="IPR003439">
    <property type="entry name" value="ABC_transporter-like_ATP-bd"/>
</dbReference>
<dbReference type="PANTHER" id="PTHR43158:SF5">
    <property type="entry name" value="ABC TRANSPORTER, ATP-BINDING PROTEIN"/>
    <property type="match status" value="1"/>
</dbReference>
<protein>
    <submittedName>
        <fullName evidence="4">ABC-2 type transport system ATP-binding protein</fullName>
    </submittedName>
</protein>
<dbReference type="SUPFAM" id="SSF52540">
    <property type="entry name" value="P-loop containing nucleoside triphosphate hydrolases"/>
    <property type="match status" value="1"/>
</dbReference>
<evidence type="ECO:0000256" key="1">
    <source>
        <dbReference type="ARBA" id="ARBA00022741"/>
    </source>
</evidence>
<dbReference type="PROSITE" id="PS50893">
    <property type="entry name" value="ABC_TRANSPORTER_2"/>
    <property type="match status" value="1"/>
</dbReference>
<dbReference type="AlphaFoldDB" id="A0A542YSE3"/>
<keyword evidence="5" id="KW-1185">Reference proteome</keyword>
<evidence type="ECO:0000259" key="3">
    <source>
        <dbReference type="PROSITE" id="PS50893"/>
    </source>
</evidence>
<dbReference type="SMART" id="SM00382">
    <property type="entry name" value="AAA"/>
    <property type="match status" value="1"/>
</dbReference>
<dbReference type="GO" id="GO:0005524">
    <property type="term" value="F:ATP binding"/>
    <property type="evidence" value="ECO:0007669"/>
    <property type="project" value="UniProtKB-KW"/>
</dbReference>
<dbReference type="Proteomes" id="UP000319516">
    <property type="component" value="Unassembled WGS sequence"/>
</dbReference>
<keyword evidence="1" id="KW-0547">Nucleotide-binding</keyword>
<accession>A0A542YSE3</accession>
<dbReference type="Gene3D" id="3.40.50.300">
    <property type="entry name" value="P-loop containing nucleotide triphosphate hydrolases"/>
    <property type="match status" value="1"/>
</dbReference>
<dbReference type="GO" id="GO:0016887">
    <property type="term" value="F:ATP hydrolysis activity"/>
    <property type="evidence" value="ECO:0007669"/>
    <property type="project" value="InterPro"/>
</dbReference>
<gene>
    <name evidence="4" type="ORF">FB467_1984</name>
</gene>
<name>A0A542YSE3_9MICO</name>
<sequence>MTGLTVRAEDLGVSYGADPALSGITLELEPNRIHGLLGRNGAGKTTLLSALASLRAPSAGRILIDGADPFEDERLMEQVCLIRESGDVLADEKLRTNLDWCELARPRFDREYAERLIEQFGLDLRKKPQALSRGQASAFGAIIGLAARAPVTMFDEVHLGMDAQARQMFYDELLAEFAERPRTIVLSSHLISEIEHLVETVTILHAGALLLSEESDDLHAQGATLTGPAEVVDRFTSTQPVIGTRDLGPTRQATVFGSLDEAMLTRARAEGLQVGPVPLQDLFIHLSNHAHDTAKEST</sequence>
<dbReference type="InterPro" id="IPR003593">
    <property type="entry name" value="AAA+_ATPase"/>
</dbReference>
<organism evidence="4 5">
    <name type="scientific">Ornithinicoccus hortensis</name>
    <dbReference type="NCBI Taxonomy" id="82346"/>
    <lineage>
        <taxon>Bacteria</taxon>
        <taxon>Bacillati</taxon>
        <taxon>Actinomycetota</taxon>
        <taxon>Actinomycetes</taxon>
        <taxon>Micrococcales</taxon>
        <taxon>Intrasporangiaceae</taxon>
        <taxon>Ornithinicoccus</taxon>
    </lineage>
</organism>
<evidence type="ECO:0000256" key="2">
    <source>
        <dbReference type="ARBA" id="ARBA00022840"/>
    </source>
</evidence>
<comment type="caution">
    <text evidence="4">The sequence shown here is derived from an EMBL/GenBank/DDBJ whole genome shotgun (WGS) entry which is preliminary data.</text>
</comment>
<dbReference type="PANTHER" id="PTHR43158">
    <property type="entry name" value="SKFA PEPTIDE EXPORT ATP-BINDING PROTEIN SKFE"/>
    <property type="match status" value="1"/>
</dbReference>
<proteinExistence type="predicted"/>
<dbReference type="EMBL" id="VFOP01000001">
    <property type="protein sequence ID" value="TQL50864.1"/>
    <property type="molecule type" value="Genomic_DNA"/>
</dbReference>
<reference evidence="4 5" key="1">
    <citation type="submission" date="2019-06" db="EMBL/GenBank/DDBJ databases">
        <title>Sequencing the genomes of 1000 actinobacteria strains.</title>
        <authorList>
            <person name="Klenk H.-P."/>
        </authorList>
    </citation>
    <scope>NUCLEOTIDE SEQUENCE [LARGE SCALE GENOMIC DNA]</scope>
    <source>
        <strain evidence="4 5">DSM 12335</strain>
    </source>
</reference>
<keyword evidence="2 4" id="KW-0067">ATP-binding</keyword>
<dbReference type="OrthoDB" id="9804819at2"/>
<feature type="domain" description="ABC transporter" evidence="3">
    <location>
        <begin position="6"/>
        <end position="231"/>
    </location>
</feature>
<dbReference type="Pfam" id="PF00005">
    <property type="entry name" value="ABC_tran"/>
    <property type="match status" value="1"/>
</dbReference>
<evidence type="ECO:0000313" key="5">
    <source>
        <dbReference type="Proteomes" id="UP000319516"/>
    </source>
</evidence>
<evidence type="ECO:0000313" key="4">
    <source>
        <dbReference type="EMBL" id="TQL50864.1"/>
    </source>
</evidence>
<dbReference type="RefSeq" id="WP_141784937.1">
    <property type="nucleotide sequence ID" value="NZ_BAAAIK010000002.1"/>
</dbReference>